<dbReference type="InterPro" id="IPR029058">
    <property type="entry name" value="AB_hydrolase_fold"/>
</dbReference>
<sequence>MSAYNALCSSTSSIDLNNLSPIQVFIRIKPNNSNDQYEIIPFKYSSNTAILTLPNSPPLSFDNVFPPQSTQYDIFESIIPLLHLPLYGYNSTIFAYGQTNSGKTYTMLGPDGKLSLAADLMGIIPRTSRYLFAAIHKLTSSSPSIQYQVRVSYLEVYNGRVYDLLRKNDNKSNNRLHSLSIRGDNQGNINVTDAVEIPVHNSLELENILMQGNQRRATAFTYMNSSSSRSHALLIIWIERRERSISSLSREYTSYLGRLNLIDLAGSEDTSRSKAEGDRFREAININTELFQLRRVLDALSASSSYIPYRDSTLTRLLQSSLSTTQSITILISHISSLNIDLSETLSTLKYSQIAKCVQRTSIPAQKLCKNIDTSDVMFGDYNDPVQCFYRRTVYIHTPSYGKIFARLAGHRYDEQQKCILLIHGSGPINSSMYWNDLVRRLLLTTSSSSSLSPYYFVAIDCPGYGRSDGDKQTIRSYPGAFIQEIIDCISPTTHKVYCLIGSSQGAAAVFNALVEKPAISSFLAVQDPVSHDPQRFVCIKQPALLMYDTDDDGHPVSVGRLVRKYIPNNHYYEFASSKQPKWLEHNAHLKLLQLFDEYDANNNITNASSLQLTASSKISVPSVPACVSVAGGIISYLSSYNREPLYKNSKEELESILSAYENQSVQNDDLFVEKIEPERIEDDESKAQRLATELAQTQCDLCNQHISSSDMSKSLRLPDCRHLLCYSCCCKTIKLNSYECPVVSCATKLNVSSSQLSLYSLPFSSDNEKHIIIQFGNSCKLTSSSSQRYEYTAYVKCKMKNVIDSVSFDINPKYPKSAIRVSEAPYELVRIMNSEFTCDFIIQWDKALNWPKLRITYYVQSKQDSFTRNLLVRVPYQGNTMAKSHKTREEVVYNWTDRDRTKPNINYVVLSYDYSSPSN</sequence>
<dbReference type="GO" id="GO:0008270">
    <property type="term" value="F:zinc ion binding"/>
    <property type="evidence" value="ECO:0007669"/>
    <property type="project" value="UniProtKB-KW"/>
</dbReference>
<dbReference type="InterPro" id="IPR036961">
    <property type="entry name" value="Kinesin_motor_dom_sf"/>
</dbReference>
<feature type="domain" description="RING-type" evidence="13">
    <location>
        <begin position="700"/>
        <end position="743"/>
    </location>
</feature>
<dbReference type="Proteomes" id="UP000663854">
    <property type="component" value="Unassembled WGS sequence"/>
</dbReference>
<dbReference type="GO" id="GO:0007018">
    <property type="term" value="P:microtubule-based movement"/>
    <property type="evidence" value="ECO:0007669"/>
    <property type="project" value="InterPro"/>
</dbReference>
<dbReference type="PROSITE" id="PS00411">
    <property type="entry name" value="KINESIN_MOTOR_1"/>
    <property type="match status" value="1"/>
</dbReference>
<dbReference type="SMART" id="SM00129">
    <property type="entry name" value="KISc"/>
    <property type="match status" value="1"/>
</dbReference>
<evidence type="ECO:0000256" key="2">
    <source>
        <dbReference type="ARBA" id="ARBA00022490"/>
    </source>
</evidence>
<evidence type="ECO:0000256" key="8">
    <source>
        <dbReference type="ARBA" id="ARBA00023212"/>
    </source>
</evidence>
<evidence type="ECO:0000313" key="16">
    <source>
        <dbReference type="Proteomes" id="UP000663854"/>
    </source>
</evidence>
<dbReference type="InterPro" id="IPR027417">
    <property type="entry name" value="P-loop_NTPase"/>
</dbReference>
<dbReference type="PANTHER" id="PTHR47969">
    <property type="entry name" value="CHROMOSOME-ASSOCIATED KINESIN KIF4A-RELATED"/>
    <property type="match status" value="1"/>
</dbReference>
<keyword evidence="8" id="KW-0206">Cytoskeleton</keyword>
<dbReference type="InterPro" id="IPR019821">
    <property type="entry name" value="Kinesin_motor_CS"/>
</dbReference>
<dbReference type="GO" id="GO:0008017">
    <property type="term" value="F:microtubule binding"/>
    <property type="evidence" value="ECO:0007669"/>
    <property type="project" value="InterPro"/>
</dbReference>
<evidence type="ECO:0000313" key="14">
    <source>
        <dbReference type="EMBL" id="CAF1332621.1"/>
    </source>
</evidence>
<dbReference type="Gene3D" id="3.40.50.1820">
    <property type="entry name" value="alpha/beta hydrolase"/>
    <property type="match status" value="1"/>
</dbReference>
<dbReference type="GO" id="GO:0005524">
    <property type="term" value="F:ATP binding"/>
    <property type="evidence" value="ECO:0007669"/>
    <property type="project" value="UniProtKB-UniRule"/>
</dbReference>
<feature type="binding site" evidence="10">
    <location>
        <begin position="97"/>
        <end position="104"/>
    </location>
    <ligand>
        <name>ATP</name>
        <dbReference type="ChEBI" id="CHEBI:30616"/>
    </ligand>
</feature>
<evidence type="ECO:0000256" key="4">
    <source>
        <dbReference type="ARBA" id="ARBA00022771"/>
    </source>
</evidence>
<dbReference type="Pfam" id="PF12697">
    <property type="entry name" value="Abhydrolase_6"/>
    <property type="match status" value="1"/>
</dbReference>
<name>A0A815G0P9_9BILA</name>
<proteinExistence type="inferred from homology"/>
<evidence type="ECO:0000313" key="17">
    <source>
        <dbReference type="Proteomes" id="UP000663870"/>
    </source>
</evidence>
<dbReference type="InterPro" id="IPR001752">
    <property type="entry name" value="Kinesin_motor_dom"/>
</dbReference>
<evidence type="ECO:0000256" key="1">
    <source>
        <dbReference type="ARBA" id="ARBA00004245"/>
    </source>
</evidence>
<dbReference type="Pfam" id="PF00225">
    <property type="entry name" value="Kinesin"/>
    <property type="match status" value="1"/>
</dbReference>
<dbReference type="PROSITE" id="PS50089">
    <property type="entry name" value="ZF_RING_2"/>
    <property type="match status" value="1"/>
</dbReference>
<dbReference type="GO" id="GO:0003777">
    <property type="term" value="F:microtubule motor activity"/>
    <property type="evidence" value="ECO:0007669"/>
    <property type="project" value="InterPro"/>
</dbReference>
<keyword evidence="3 10" id="KW-0547">Nucleotide-binding</keyword>
<dbReference type="GO" id="GO:0007052">
    <property type="term" value="P:mitotic spindle organization"/>
    <property type="evidence" value="ECO:0007669"/>
    <property type="project" value="TreeGrafter"/>
</dbReference>
<keyword evidence="4 9" id="KW-0863">Zinc-finger</keyword>
<evidence type="ECO:0000256" key="9">
    <source>
        <dbReference type="PROSITE-ProRule" id="PRU00175"/>
    </source>
</evidence>
<dbReference type="InterPro" id="IPR027640">
    <property type="entry name" value="Kinesin-like_fam"/>
</dbReference>
<evidence type="ECO:0000256" key="6">
    <source>
        <dbReference type="ARBA" id="ARBA00022840"/>
    </source>
</evidence>
<keyword evidence="7" id="KW-0175">Coiled coil</keyword>
<evidence type="ECO:0000256" key="7">
    <source>
        <dbReference type="ARBA" id="ARBA00023054"/>
    </source>
</evidence>
<comment type="subcellular location">
    <subcellularLocation>
        <location evidence="1">Cytoplasm</location>
        <location evidence="1">Cytoskeleton</location>
    </subcellularLocation>
</comment>
<dbReference type="GO" id="GO:0051231">
    <property type="term" value="P:spindle elongation"/>
    <property type="evidence" value="ECO:0007669"/>
    <property type="project" value="TreeGrafter"/>
</dbReference>
<keyword evidence="10 11" id="KW-0505">Motor protein</keyword>
<keyword evidence="17" id="KW-1185">Reference proteome</keyword>
<keyword evidence="11" id="KW-0493">Microtubule</keyword>
<dbReference type="SUPFAM" id="SSF53474">
    <property type="entry name" value="alpha/beta-Hydrolases"/>
    <property type="match status" value="1"/>
</dbReference>
<dbReference type="EMBL" id="CAJNOL010004665">
    <property type="protein sequence ID" value="CAF1592535.1"/>
    <property type="molecule type" value="Genomic_DNA"/>
</dbReference>
<evidence type="ECO:0000256" key="5">
    <source>
        <dbReference type="ARBA" id="ARBA00022833"/>
    </source>
</evidence>
<dbReference type="EMBL" id="CAJNOH010003339">
    <property type="protein sequence ID" value="CAF1332621.1"/>
    <property type="molecule type" value="Genomic_DNA"/>
</dbReference>
<evidence type="ECO:0000259" key="12">
    <source>
        <dbReference type="PROSITE" id="PS50067"/>
    </source>
</evidence>
<accession>A0A815G0P9</accession>
<dbReference type="SUPFAM" id="SSF57850">
    <property type="entry name" value="RING/U-box"/>
    <property type="match status" value="1"/>
</dbReference>
<evidence type="ECO:0000256" key="3">
    <source>
        <dbReference type="ARBA" id="ARBA00022741"/>
    </source>
</evidence>
<dbReference type="AlphaFoldDB" id="A0A815G0P9"/>
<evidence type="ECO:0000259" key="13">
    <source>
        <dbReference type="PROSITE" id="PS50089"/>
    </source>
</evidence>
<gene>
    <name evidence="15" type="ORF">JXQ802_LOCUS47390</name>
    <name evidence="14" type="ORF">PYM288_LOCUS31488</name>
</gene>
<dbReference type="InterPro" id="IPR000073">
    <property type="entry name" value="AB_hydrolase_1"/>
</dbReference>
<dbReference type="PROSITE" id="PS50067">
    <property type="entry name" value="KINESIN_MOTOR_2"/>
    <property type="match status" value="1"/>
</dbReference>
<dbReference type="InterPro" id="IPR001841">
    <property type="entry name" value="Znf_RING"/>
</dbReference>
<keyword evidence="2" id="KW-0963">Cytoplasm</keyword>
<reference evidence="14" key="1">
    <citation type="submission" date="2021-02" db="EMBL/GenBank/DDBJ databases">
        <authorList>
            <person name="Nowell W R."/>
        </authorList>
    </citation>
    <scope>NUCLEOTIDE SEQUENCE</scope>
</reference>
<dbReference type="GO" id="GO:0005875">
    <property type="term" value="C:microtubule associated complex"/>
    <property type="evidence" value="ECO:0007669"/>
    <property type="project" value="TreeGrafter"/>
</dbReference>
<keyword evidence="5" id="KW-0862">Zinc</keyword>
<evidence type="ECO:0000256" key="10">
    <source>
        <dbReference type="PROSITE-ProRule" id="PRU00283"/>
    </source>
</evidence>
<feature type="domain" description="Kinesin motor" evidence="12">
    <location>
        <begin position="21"/>
        <end position="358"/>
    </location>
</feature>
<dbReference type="CDD" id="cd00106">
    <property type="entry name" value="KISc"/>
    <property type="match status" value="1"/>
</dbReference>
<dbReference type="GO" id="GO:0005874">
    <property type="term" value="C:microtubule"/>
    <property type="evidence" value="ECO:0007669"/>
    <property type="project" value="UniProtKB-KW"/>
</dbReference>
<evidence type="ECO:0000313" key="15">
    <source>
        <dbReference type="EMBL" id="CAF1592535.1"/>
    </source>
</evidence>
<dbReference type="Proteomes" id="UP000663870">
    <property type="component" value="Unassembled WGS sequence"/>
</dbReference>
<dbReference type="PANTHER" id="PTHR47969:SF15">
    <property type="entry name" value="CHROMOSOME-ASSOCIATED KINESIN KIF4A-RELATED"/>
    <property type="match status" value="1"/>
</dbReference>
<keyword evidence="4 9" id="KW-0479">Metal-binding</keyword>
<dbReference type="PRINTS" id="PR00380">
    <property type="entry name" value="KINESINHEAVY"/>
</dbReference>
<protein>
    <recommendedName>
        <fullName evidence="11">Kinesin-like protein</fullName>
    </recommendedName>
</protein>
<dbReference type="Gene3D" id="3.40.850.10">
    <property type="entry name" value="Kinesin motor domain"/>
    <property type="match status" value="1"/>
</dbReference>
<organism evidence="14 16">
    <name type="scientific">Rotaria sordida</name>
    <dbReference type="NCBI Taxonomy" id="392033"/>
    <lineage>
        <taxon>Eukaryota</taxon>
        <taxon>Metazoa</taxon>
        <taxon>Spiralia</taxon>
        <taxon>Gnathifera</taxon>
        <taxon>Rotifera</taxon>
        <taxon>Eurotatoria</taxon>
        <taxon>Bdelloidea</taxon>
        <taxon>Philodinida</taxon>
        <taxon>Philodinidae</taxon>
        <taxon>Rotaria</taxon>
    </lineage>
</organism>
<keyword evidence="6 10" id="KW-0067">ATP-binding</keyword>
<evidence type="ECO:0000256" key="11">
    <source>
        <dbReference type="RuleBase" id="RU000394"/>
    </source>
</evidence>
<comment type="caution">
    <text evidence="14">The sequence shown here is derived from an EMBL/GenBank/DDBJ whole genome shotgun (WGS) entry which is preliminary data.</text>
</comment>
<comment type="similarity">
    <text evidence="10 11">Belongs to the TRAFAC class myosin-kinesin ATPase superfamily. Kinesin family.</text>
</comment>
<dbReference type="SUPFAM" id="SSF52540">
    <property type="entry name" value="P-loop containing nucleoside triphosphate hydrolases"/>
    <property type="match status" value="1"/>
</dbReference>